<evidence type="ECO:0000313" key="3">
    <source>
        <dbReference type="Proteomes" id="UP000603602"/>
    </source>
</evidence>
<reference evidence="3" key="1">
    <citation type="submission" date="2023-07" db="EMBL/GenBank/DDBJ databases">
        <title>Thauera sp. CAU 1555 isolated from sand of Yaerae Beach.</title>
        <authorList>
            <person name="Kim W."/>
        </authorList>
    </citation>
    <scope>NUCLEOTIDE SEQUENCE [LARGE SCALE GENOMIC DNA]</scope>
    <source>
        <strain evidence="3">CAU 1555</strain>
    </source>
</reference>
<feature type="compositionally biased region" description="Basic and acidic residues" evidence="1">
    <location>
        <begin position="1"/>
        <end position="17"/>
    </location>
</feature>
<sequence>MSDRSSRSGEAGAERHQAYRLPPVRQAADGRVRTVGFELEFSGLTLDATAAAVRHALGGEIHRVSAAERRVRSAELGEFNIEIDWAYLKQAAGQDGDDSEWLERLSELASLLVPIEVVCPPVALDRLESLDAMVAALRAAGAVGTEESLIAAYGVHINAQIPSLDAATLDAYLKAFALLQWWLVDAHRVDPARRLSPYIDLYAEDYVRRVLTREAPTLDELFDDYLAFNPDRNRALDLLPLLAEIDRERVRRAVDDPRVKARPTFHYRLPNCHIERAGWSLAESWNTWCVVEALAAQPTALRELGAEFLGGARPLLGVSRADWVARIDRWLGDHESA</sequence>
<feature type="region of interest" description="Disordered" evidence="1">
    <location>
        <begin position="1"/>
        <end position="20"/>
    </location>
</feature>
<keyword evidence="3" id="KW-1185">Reference proteome</keyword>
<accession>A0ABR9B948</accession>
<comment type="caution">
    <text evidence="2">The sequence shown here is derived from an EMBL/GenBank/DDBJ whole genome shotgun (WGS) entry which is preliminary data.</text>
</comment>
<protein>
    <submittedName>
        <fullName evidence="2">Amidoligase family protein</fullName>
    </submittedName>
</protein>
<evidence type="ECO:0000256" key="1">
    <source>
        <dbReference type="SAM" id="MobiDB-lite"/>
    </source>
</evidence>
<dbReference type="Pfam" id="PF12224">
    <property type="entry name" value="Amidoligase_2"/>
    <property type="match status" value="1"/>
</dbReference>
<dbReference type="Proteomes" id="UP000603602">
    <property type="component" value="Unassembled WGS sequence"/>
</dbReference>
<dbReference type="RefSeq" id="WP_187716856.1">
    <property type="nucleotide sequence ID" value="NZ_JACTAH010000001.1"/>
</dbReference>
<dbReference type="EMBL" id="JACYTO010000001">
    <property type="protein sequence ID" value="MBD8502055.1"/>
    <property type="molecule type" value="Genomic_DNA"/>
</dbReference>
<name>A0ABR9B948_9RHOO</name>
<gene>
    <name evidence="2" type="ORF">IFO67_04105</name>
</gene>
<dbReference type="InterPro" id="IPR022025">
    <property type="entry name" value="Amidoligase_2"/>
</dbReference>
<proteinExistence type="predicted"/>
<organism evidence="2 3">
    <name type="scientific">Thauera sedimentorum</name>
    <dbReference type="NCBI Taxonomy" id="2767595"/>
    <lineage>
        <taxon>Bacteria</taxon>
        <taxon>Pseudomonadati</taxon>
        <taxon>Pseudomonadota</taxon>
        <taxon>Betaproteobacteria</taxon>
        <taxon>Rhodocyclales</taxon>
        <taxon>Zoogloeaceae</taxon>
        <taxon>Thauera</taxon>
    </lineage>
</organism>
<evidence type="ECO:0000313" key="2">
    <source>
        <dbReference type="EMBL" id="MBD8502055.1"/>
    </source>
</evidence>